<keyword evidence="3" id="KW-1185">Reference proteome</keyword>
<feature type="region of interest" description="Disordered" evidence="1">
    <location>
        <begin position="52"/>
        <end position="84"/>
    </location>
</feature>
<protein>
    <submittedName>
        <fullName evidence="2">Uncharacterized protein</fullName>
    </submittedName>
</protein>
<reference evidence="2 3" key="1">
    <citation type="journal article" date="2019" name="Int. J. Syst. Evol. Microbiol.">
        <title>The Global Catalogue of Microorganisms (GCM) 10K type strain sequencing project: providing services to taxonomists for standard genome sequencing and annotation.</title>
        <authorList>
            <consortium name="The Broad Institute Genomics Platform"/>
            <consortium name="The Broad Institute Genome Sequencing Center for Infectious Disease"/>
            <person name="Wu L."/>
            <person name="Ma J."/>
        </authorList>
    </citation>
    <scope>NUCLEOTIDE SEQUENCE [LARGE SCALE GENOMIC DNA]</scope>
    <source>
        <strain evidence="2 3">JCM 11448</strain>
    </source>
</reference>
<proteinExistence type="predicted"/>
<sequence length="84" mass="8685">MRDGHDLLADAVVHPGGTATFLLRAAGEAPRWPSRDPAPPGSRIKMVRHTSVGEIRPASTSMRVSGVPETRAGGGAESSDPASL</sequence>
<accession>A0ABN1XAY4</accession>
<comment type="caution">
    <text evidence="2">The sequence shown here is derived from an EMBL/GenBank/DDBJ whole genome shotgun (WGS) entry which is preliminary data.</text>
</comment>
<name>A0ABN1XAY4_9ACTN</name>
<dbReference type="Proteomes" id="UP001500282">
    <property type="component" value="Unassembled WGS sequence"/>
</dbReference>
<dbReference type="EMBL" id="BAAAIH010000052">
    <property type="protein sequence ID" value="GAA1292858.1"/>
    <property type="molecule type" value="Genomic_DNA"/>
</dbReference>
<gene>
    <name evidence="2" type="ORF">GCM10009579_67970</name>
</gene>
<evidence type="ECO:0000313" key="2">
    <source>
        <dbReference type="EMBL" id="GAA1292858.1"/>
    </source>
</evidence>
<evidence type="ECO:0000256" key="1">
    <source>
        <dbReference type="SAM" id="MobiDB-lite"/>
    </source>
</evidence>
<organism evidence="2 3">
    <name type="scientific">Streptomyces javensis</name>
    <dbReference type="NCBI Taxonomy" id="114698"/>
    <lineage>
        <taxon>Bacteria</taxon>
        <taxon>Bacillati</taxon>
        <taxon>Actinomycetota</taxon>
        <taxon>Actinomycetes</taxon>
        <taxon>Kitasatosporales</taxon>
        <taxon>Streptomycetaceae</taxon>
        <taxon>Streptomyces</taxon>
        <taxon>Streptomyces violaceusniger group</taxon>
    </lineage>
</organism>
<evidence type="ECO:0000313" key="3">
    <source>
        <dbReference type="Proteomes" id="UP001500282"/>
    </source>
</evidence>